<proteinExistence type="predicted"/>
<dbReference type="AlphaFoldDB" id="Q654F8"/>
<dbReference type="EMBL" id="AP004328">
    <property type="protein sequence ID" value="BAD45676.1"/>
    <property type="molecule type" value="Genomic_DNA"/>
</dbReference>
<gene>
    <name evidence="2" type="ORF">OJ1616_B03.12</name>
    <name evidence="3" type="ORF">OSJNBa0009J19.41</name>
</gene>
<dbReference type="EMBL" id="AP004730">
    <property type="protein sequence ID" value="BAD45830.1"/>
    <property type="molecule type" value="Genomic_DNA"/>
</dbReference>
<dbReference type="Proteomes" id="UP000000763">
    <property type="component" value="Chromosome 6"/>
</dbReference>
<reference evidence="4" key="4">
    <citation type="journal article" date="2008" name="Nucleic Acids Res.">
        <title>The rice annotation project database (RAP-DB): 2008 update.</title>
        <authorList>
            <consortium name="The rice annotation project (RAP)"/>
        </authorList>
    </citation>
    <scope>GENOME REANNOTATION</scope>
    <source>
        <strain evidence="4">cv. Nipponbare</strain>
    </source>
</reference>
<reference evidence="4" key="3">
    <citation type="journal article" date="2005" name="Nature">
        <title>The map-based sequence of the rice genome.</title>
        <authorList>
            <consortium name="International rice genome sequencing project (IRGSP)"/>
            <person name="Matsumoto T."/>
            <person name="Wu J."/>
            <person name="Kanamori H."/>
            <person name="Katayose Y."/>
            <person name="Fujisawa M."/>
            <person name="Namiki N."/>
            <person name="Mizuno H."/>
            <person name="Yamamoto K."/>
            <person name="Antonio B.A."/>
            <person name="Baba T."/>
            <person name="Sakata K."/>
            <person name="Nagamura Y."/>
            <person name="Aoki H."/>
            <person name="Arikawa K."/>
            <person name="Arita K."/>
            <person name="Bito T."/>
            <person name="Chiden Y."/>
            <person name="Fujitsuka N."/>
            <person name="Fukunaka R."/>
            <person name="Hamada M."/>
            <person name="Harada C."/>
            <person name="Hayashi A."/>
            <person name="Hijishita S."/>
            <person name="Honda M."/>
            <person name="Hosokawa S."/>
            <person name="Ichikawa Y."/>
            <person name="Idonuma A."/>
            <person name="Iijima M."/>
            <person name="Ikeda M."/>
            <person name="Ikeno M."/>
            <person name="Ito K."/>
            <person name="Ito S."/>
            <person name="Ito T."/>
            <person name="Ito Y."/>
            <person name="Ito Y."/>
            <person name="Iwabuchi A."/>
            <person name="Kamiya K."/>
            <person name="Karasawa W."/>
            <person name="Kurita K."/>
            <person name="Katagiri S."/>
            <person name="Kikuta A."/>
            <person name="Kobayashi H."/>
            <person name="Kobayashi N."/>
            <person name="Machita K."/>
            <person name="Maehara T."/>
            <person name="Masukawa M."/>
            <person name="Mizubayashi T."/>
            <person name="Mukai Y."/>
            <person name="Nagasaki H."/>
            <person name="Nagata Y."/>
            <person name="Naito S."/>
            <person name="Nakashima M."/>
            <person name="Nakama Y."/>
            <person name="Nakamichi Y."/>
            <person name="Nakamura M."/>
            <person name="Meguro A."/>
            <person name="Negishi M."/>
            <person name="Ohta I."/>
            <person name="Ohta T."/>
            <person name="Okamoto M."/>
            <person name="Ono N."/>
            <person name="Saji S."/>
            <person name="Sakaguchi M."/>
            <person name="Sakai K."/>
            <person name="Shibata M."/>
            <person name="Shimokawa T."/>
            <person name="Song J."/>
            <person name="Takazaki Y."/>
            <person name="Terasawa K."/>
            <person name="Tsugane M."/>
            <person name="Tsuji K."/>
            <person name="Ueda S."/>
            <person name="Waki K."/>
            <person name="Yamagata H."/>
            <person name="Yamamoto M."/>
            <person name="Yamamoto S."/>
            <person name="Yamane H."/>
            <person name="Yoshiki S."/>
            <person name="Yoshihara R."/>
            <person name="Yukawa K."/>
            <person name="Zhong H."/>
            <person name="Yano M."/>
            <person name="Yuan Q."/>
            <person name="Ouyang S."/>
            <person name="Liu J."/>
            <person name="Jones K.M."/>
            <person name="Gansberger K."/>
            <person name="Moffat K."/>
            <person name="Hill J."/>
            <person name="Bera J."/>
            <person name="Fadrosh D."/>
            <person name="Jin S."/>
            <person name="Johri S."/>
            <person name="Kim M."/>
            <person name="Overton L."/>
            <person name="Reardon M."/>
            <person name="Tsitrin T."/>
            <person name="Vuong H."/>
            <person name="Weaver B."/>
            <person name="Ciecko A."/>
            <person name="Tallon L."/>
            <person name="Jackson J."/>
            <person name="Pai G."/>
            <person name="Aken S.V."/>
            <person name="Utterback T."/>
            <person name="Reidmuller S."/>
            <person name="Feldblyum T."/>
            <person name="Hsiao J."/>
            <person name="Zismann V."/>
            <person name="Iobst S."/>
            <person name="de Vazeille A.R."/>
            <person name="Buell C.R."/>
            <person name="Ying K."/>
            <person name="Li Y."/>
            <person name="Lu T."/>
            <person name="Huang Y."/>
            <person name="Zhao Q."/>
            <person name="Feng Q."/>
            <person name="Zhang L."/>
            <person name="Zhu J."/>
            <person name="Weng Q."/>
            <person name="Mu J."/>
            <person name="Lu Y."/>
            <person name="Fan D."/>
            <person name="Liu Y."/>
            <person name="Guan J."/>
            <person name="Zhang Y."/>
            <person name="Yu S."/>
            <person name="Liu X."/>
            <person name="Zhang Y."/>
            <person name="Hong G."/>
            <person name="Han B."/>
            <person name="Choisne N."/>
            <person name="Demange N."/>
            <person name="Orjeda G."/>
            <person name="Samain S."/>
            <person name="Cattolico L."/>
            <person name="Pelletier E."/>
            <person name="Couloux A."/>
            <person name="Segurens B."/>
            <person name="Wincker P."/>
            <person name="D'Hont A."/>
            <person name="Scarpelli C."/>
            <person name="Weissenbach J."/>
            <person name="Salanoubat M."/>
            <person name="Quetier F."/>
            <person name="Yu Y."/>
            <person name="Kim H.R."/>
            <person name="Rambo T."/>
            <person name="Currie J."/>
            <person name="Collura K."/>
            <person name="Luo M."/>
            <person name="Yang T."/>
            <person name="Ammiraju J.S.S."/>
            <person name="Engler F."/>
            <person name="Soderlund C."/>
            <person name="Wing R.A."/>
            <person name="Palmer L.E."/>
            <person name="de la Bastide M."/>
            <person name="Spiegel L."/>
            <person name="Nascimento L."/>
            <person name="Zutavern T."/>
            <person name="O'Shaughnessy A."/>
            <person name="Dike S."/>
            <person name="Dedhia N."/>
            <person name="Preston R."/>
            <person name="Balija V."/>
            <person name="McCombie W.R."/>
            <person name="Chow T."/>
            <person name="Chen H."/>
            <person name="Chung M."/>
            <person name="Chen C."/>
            <person name="Shaw J."/>
            <person name="Wu H."/>
            <person name="Hsiao K."/>
            <person name="Chao Y."/>
            <person name="Chu M."/>
            <person name="Cheng C."/>
            <person name="Hour A."/>
            <person name="Lee P."/>
            <person name="Lin S."/>
            <person name="Lin Y."/>
            <person name="Liou J."/>
            <person name="Liu S."/>
            <person name="Hsing Y."/>
            <person name="Raghuvanshi S."/>
            <person name="Mohanty A."/>
            <person name="Bharti A.K."/>
            <person name="Gaur A."/>
            <person name="Gupta V."/>
            <person name="Kumar D."/>
            <person name="Ravi V."/>
            <person name="Vij S."/>
            <person name="Kapur A."/>
            <person name="Khurana P."/>
            <person name="Khurana P."/>
            <person name="Khurana J.P."/>
            <person name="Tyagi A.K."/>
            <person name="Gaikwad K."/>
            <person name="Singh A."/>
            <person name="Dalal V."/>
            <person name="Srivastava S."/>
            <person name="Dixit A."/>
            <person name="Pal A.K."/>
            <person name="Ghazi I.A."/>
            <person name="Yadav M."/>
            <person name="Pandit A."/>
            <person name="Bhargava A."/>
            <person name="Sureshbabu K."/>
            <person name="Batra K."/>
            <person name="Sharma T.R."/>
            <person name="Mohapatra T."/>
            <person name="Singh N.K."/>
            <person name="Messing J."/>
            <person name="Nelson A.B."/>
            <person name="Fuks G."/>
            <person name="Kavchok S."/>
            <person name="Keizer G."/>
            <person name="Linton E."/>
            <person name="Llaca V."/>
            <person name="Song R."/>
            <person name="Tanyolac B."/>
            <person name="Young S."/>
            <person name="Ho-Il K."/>
            <person name="Hahn J.H."/>
            <person name="Sangsakoo G."/>
            <person name="Vanavichit A."/>
            <person name="de Mattos Luiz.A.T."/>
            <person name="Zimmer P.D."/>
            <person name="Malone G."/>
            <person name="Dellagostin O."/>
            <person name="de Oliveira A.C."/>
            <person name="Bevan M."/>
            <person name="Bancroft I."/>
            <person name="Minx P."/>
            <person name="Cordum H."/>
            <person name="Wilson R."/>
            <person name="Cheng Z."/>
            <person name="Jin W."/>
            <person name="Jiang J."/>
            <person name="Leong S.A."/>
            <person name="Iwama H."/>
            <person name="Gojobori T."/>
            <person name="Itoh T."/>
            <person name="Niimura Y."/>
            <person name="Fujii Y."/>
            <person name="Habara T."/>
            <person name="Sakai H."/>
            <person name="Sato Y."/>
            <person name="Wilson G."/>
            <person name="Kumar K."/>
            <person name="McCouch S."/>
            <person name="Juretic N."/>
            <person name="Hoen D."/>
            <person name="Wright S."/>
            <person name="Bruskiewich R."/>
            <person name="Bureau T."/>
            <person name="Miyao A."/>
            <person name="Hirochika H."/>
            <person name="Nishikawa T."/>
            <person name="Kadowaki K."/>
            <person name="Sugiura M."/>
            <person name="Burr B."/>
            <person name="Sasaki T."/>
        </authorList>
    </citation>
    <scope>NUCLEOTIDE SEQUENCE [LARGE SCALE GENOMIC DNA]</scope>
    <source>
        <strain evidence="4">cv. Nipponbare</strain>
    </source>
</reference>
<name>Q654F8_ORYSJ</name>
<accession>Q654F8</accession>
<evidence type="ECO:0000313" key="4">
    <source>
        <dbReference type="Proteomes" id="UP000000763"/>
    </source>
</evidence>
<reference evidence="3" key="2">
    <citation type="submission" date="2002-02" db="EMBL/GenBank/DDBJ databases">
        <title>Oryza sativa nipponbare(GA3) genomic DNA, chromosome 6, BAC clone:OSJNBa0009J19.</title>
        <authorList>
            <person name="Sasaki T."/>
            <person name="Matsumoto T."/>
            <person name="Yamamoto K."/>
        </authorList>
    </citation>
    <scope>NUCLEOTIDE SEQUENCE</scope>
</reference>
<feature type="compositionally biased region" description="Basic and acidic residues" evidence="1">
    <location>
        <begin position="11"/>
        <end position="35"/>
    </location>
</feature>
<feature type="compositionally biased region" description="Basic residues" evidence="1">
    <location>
        <begin position="36"/>
        <end position="45"/>
    </location>
</feature>
<evidence type="ECO:0000313" key="3">
    <source>
        <dbReference type="EMBL" id="BAD45830.1"/>
    </source>
</evidence>
<evidence type="ECO:0000256" key="1">
    <source>
        <dbReference type="SAM" id="MobiDB-lite"/>
    </source>
</evidence>
<reference evidence="2" key="1">
    <citation type="submission" date="2001-11" db="EMBL/GenBank/DDBJ databases">
        <title>Oryza sativa nipponbare(GA3) genomic DNA, chromosome 6, BAC clone:OJ1616_B03.</title>
        <authorList>
            <person name="Sasaki T."/>
            <person name="Matsumoto T."/>
            <person name="Yamamoto K."/>
        </authorList>
    </citation>
    <scope>NUCLEOTIDE SEQUENCE</scope>
</reference>
<sequence length="220" mass="23322">MGRGVVGRPQIGERTRRSASHGEDLARRPHTERGAHRPTVHRRRSSTGNRAWGRSSPGSYARGRINRRTTHGERSLSAATVAASTRPQAPPAAWTAAAAATSYPAVAATCYFHFDSVAAASSLTPPQSLPTAVAASTMPPPPSPQPTLLPSLVVAATLSYHRSPHGLCCCWNGREMGGEKNGDMRWKSLTCGSHSHLPTQSVNRGLAAMSAAIACQMLKE</sequence>
<protein>
    <submittedName>
        <fullName evidence="3">Uncharacterized protein</fullName>
    </submittedName>
</protein>
<feature type="region of interest" description="Disordered" evidence="1">
    <location>
        <begin position="1"/>
        <end position="87"/>
    </location>
</feature>
<organism evidence="3 4">
    <name type="scientific">Oryza sativa subsp. japonica</name>
    <name type="common">Rice</name>
    <dbReference type="NCBI Taxonomy" id="39947"/>
    <lineage>
        <taxon>Eukaryota</taxon>
        <taxon>Viridiplantae</taxon>
        <taxon>Streptophyta</taxon>
        <taxon>Embryophyta</taxon>
        <taxon>Tracheophyta</taxon>
        <taxon>Spermatophyta</taxon>
        <taxon>Magnoliopsida</taxon>
        <taxon>Liliopsida</taxon>
        <taxon>Poales</taxon>
        <taxon>Poaceae</taxon>
        <taxon>BOP clade</taxon>
        <taxon>Oryzoideae</taxon>
        <taxon>Oryzeae</taxon>
        <taxon>Oryzinae</taxon>
        <taxon>Oryza</taxon>
        <taxon>Oryza sativa</taxon>
    </lineage>
</organism>
<evidence type="ECO:0000313" key="2">
    <source>
        <dbReference type="EMBL" id="BAD45676.1"/>
    </source>
</evidence>